<dbReference type="EMBL" id="JAHSPG010000018">
    <property type="protein sequence ID" value="MBV4360562.1"/>
    <property type="molecule type" value="Genomic_DNA"/>
</dbReference>
<dbReference type="PANTHER" id="PTHR31151:SF0">
    <property type="entry name" value="PROLINE-TRNA LIGASE (DUF1680)"/>
    <property type="match status" value="1"/>
</dbReference>
<organism evidence="5 6">
    <name type="scientific">Pinibacter aurantiacus</name>
    <dbReference type="NCBI Taxonomy" id="2851599"/>
    <lineage>
        <taxon>Bacteria</taxon>
        <taxon>Pseudomonadati</taxon>
        <taxon>Bacteroidota</taxon>
        <taxon>Chitinophagia</taxon>
        <taxon>Chitinophagales</taxon>
        <taxon>Chitinophagaceae</taxon>
        <taxon>Pinibacter</taxon>
    </lineage>
</organism>
<feature type="domain" description="Non-reducing end beta-L-arabinofuranosidase-like GH127 catalytic" evidence="1">
    <location>
        <begin position="32"/>
        <end position="408"/>
    </location>
</feature>
<gene>
    <name evidence="5" type="ORF">KTO63_25585</name>
</gene>
<dbReference type="InterPro" id="IPR046544">
    <property type="entry name" value="GH146_SB_dom"/>
</dbReference>
<feature type="domain" description="Glycoside hydrolase GH146 substrate-binding" evidence="3">
    <location>
        <begin position="647"/>
        <end position="778"/>
    </location>
</feature>
<keyword evidence="6" id="KW-1185">Reference proteome</keyword>
<comment type="caution">
    <text evidence="5">The sequence shown here is derived from an EMBL/GenBank/DDBJ whole genome shotgun (WGS) entry which is preliminary data.</text>
</comment>
<evidence type="ECO:0000313" key="5">
    <source>
        <dbReference type="EMBL" id="MBV4360562.1"/>
    </source>
</evidence>
<dbReference type="AlphaFoldDB" id="A0A9E2SF74"/>
<evidence type="ECO:0000259" key="3">
    <source>
        <dbReference type="Pfam" id="PF20620"/>
    </source>
</evidence>
<dbReference type="InterPro" id="IPR049046">
    <property type="entry name" value="Beta-AFase-like_GH127_middle"/>
</dbReference>
<accession>A0A9E2SF74</accession>
<evidence type="ECO:0000259" key="2">
    <source>
        <dbReference type="Pfam" id="PF16375"/>
    </source>
</evidence>
<dbReference type="RefSeq" id="WP_217795058.1">
    <property type="nucleotide sequence ID" value="NZ_JAHSPG010000018.1"/>
</dbReference>
<proteinExistence type="predicted"/>
<dbReference type="Pfam" id="PF07944">
    <property type="entry name" value="Beta-AFase-like_GH127_cat"/>
    <property type="match status" value="1"/>
</dbReference>
<evidence type="ECO:0000259" key="4">
    <source>
        <dbReference type="Pfam" id="PF20736"/>
    </source>
</evidence>
<dbReference type="Pfam" id="PF16375">
    <property type="entry name" value="DUF4986"/>
    <property type="match status" value="1"/>
</dbReference>
<protein>
    <submittedName>
        <fullName evidence="5">Glycoside hydrolase family 127 protein</fullName>
    </submittedName>
</protein>
<name>A0A9E2SF74_9BACT</name>
<keyword evidence="5" id="KW-0378">Hydrolase</keyword>
<sequence>MKKLLPVVFVLLGTNASTFSQSAKLQTFPLASVKLLESPFKKAQQDDINYILSLDEDRLLAPFLKDAGIKPLKENYGNWESDGLDGHIAGHYLSAVAQMYAATGNKIFLDRMNYMLGWLAKCQAANGNGYVGGIPDSKELWSEVAKGNVGIVYKRWVPWYNIHKLYSGLIDAYLITGNQEAKQILVKLSDWCVTLTSHLTDEQMQQMLAVEHGGMNEVLANVSFITGDQKYMKEAKRFSHRAILNPLLEKKDLLTGLHANTQIPKVIGFMRIAMLDNDKQWADAAAFFWQTVTQNRTVAFGGNSVREHFNPVDDFTPMLESREGPETCNSYNMLKLTKELFLSNPLSKYMDYYERTMYNHILSTQQPNGGFVYFTPIRPNHYKVYSSPQKDFWCCVGTGLENHGKYGELIYAHSSTDLFVNLFVPSVLNWKEKGLTITQQTKFPFAESTTLKFGVNKPQQLRLKFRRPSWINGSEVVMVNGKPIQAAIDEDGYLSISRIWKQGDVVNLRLPMKTVAEELPDKSHWISFVHGPIVLAAATDTTDLKGLQGDGSRWGHIANGKLVSLEEAPLLVIDSISKTQLPVETDTSKLIFSAANIINGERYKDLKLVPFYQVQDTRYVVYWPYTTKEELPLLQKSIKDKEAYKLKLEAATIDMVYPGEQQPEADHHFKGEKTFEGFFREKHFRAGKGWFSYDLRNAGANAGQISFTYYGAERNKQFDVYANEQLIASIDLQGTEGNDFKIRSIDLPASLTSSALITVKFKAREGAELGNIYEVRLLKK</sequence>
<dbReference type="PANTHER" id="PTHR31151">
    <property type="entry name" value="PROLINE-TRNA LIGASE (DUF1680)"/>
    <property type="match status" value="1"/>
</dbReference>
<dbReference type="Pfam" id="PF20620">
    <property type="entry name" value="DUF6805"/>
    <property type="match status" value="1"/>
</dbReference>
<dbReference type="Proteomes" id="UP000812270">
    <property type="component" value="Unassembled WGS sequence"/>
</dbReference>
<reference evidence="5" key="1">
    <citation type="submission" date="2021-06" db="EMBL/GenBank/DDBJ databases">
        <authorList>
            <person name="Huq M.A."/>
        </authorList>
    </citation>
    <scope>NUCLEOTIDE SEQUENCE</scope>
    <source>
        <strain evidence="5">MAH-26</strain>
    </source>
</reference>
<dbReference type="GO" id="GO:0016787">
    <property type="term" value="F:hydrolase activity"/>
    <property type="evidence" value="ECO:0007669"/>
    <property type="project" value="UniProtKB-KW"/>
</dbReference>
<evidence type="ECO:0000313" key="6">
    <source>
        <dbReference type="Proteomes" id="UP000812270"/>
    </source>
</evidence>
<evidence type="ECO:0000259" key="1">
    <source>
        <dbReference type="Pfam" id="PF07944"/>
    </source>
</evidence>
<feature type="domain" description="Non-reducing end beta-L-arabinofuranosidase-like GH127 middle" evidence="4">
    <location>
        <begin position="418"/>
        <end position="512"/>
    </location>
</feature>
<feature type="domain" description="DUF4986" evidence="2">
    <location>
        <begin position="541"/>
        <end position="623"/>
    </location>
</feature>
<dbReference type="InterPro" id="IPR012878">
    <property type="entry name" value="Beta-AFase-like_GH127_cat"/>
</dbReference>
<dbReference type="InterPro" id="IPR032275">
    <property type="entry name" value="DUF4986"/>
</dbReference>
<dbReference type="Pfam" id="PF20736">
    <property type="entry name" value="Glyco_hydro127M"/>
    <property type="match status" value="1"/>
</dbReference>